<proteinExistence type="predicted"/>
<evidence type="ECO:0000313" key="5">
    <source>
        <dbReference type="EMBL" id="RAJ03831.1"/>
    </source>
</evidence>
<accession>A0A327Q888</accession>
<dbReference type="GO" id="GO:0006313">
    <property type="term" value="P:DNA transposition"/>
    <property type="evidence" value="ECO:0007669"/>
    <property type="project" value="InterPro"/>
</dbReference>
<dbReference type="GO" id="GO:0004803">
    <property type="term" value="F:transposase activity"/>
    <property type="evidence" value="ECO:0007669"/>
    <property type="project" value="InterPro"/>
</dbReference>
<evidence type="ECO:0000313" key="3">
    <source>
        <dbReference type="EMBL" id="RAI98399.1"/>
    </source>
</evidence>
<evidence type="ECO:0000313" key="4">
    <source>
        <dbReference type="EMBL" id="RAI99921.1"/>
    </source>
</evidence>
<dbReference type="Pfam" id="PF01527">
    <property type="entry name" value="HTH_Tnp_1"/>
    <property type="match status" value="1"/>
</dbReference>
<dbReference type="EMBL" id="QLLL01000005">
    <property type="protein sequence ID" value="RAJ03831.1"/>
    <property type="molecule type" value="Genomic_DNA"/>
</dbReference>
<keyword evidence="1" id="KW-0175">Coiled coil</keyword>
<dbReference type="InterPro" id="IPR009057">
    <property type="entry name" value="Homeodomain-like_sf"/>
</dbReference>
<evidence type="ECO:0000313" key="6">
    <source>
        <dbReference type="Proteomes" id="UP000249547"/>
    </source>
</evidence>
<dbReference type="OrthoDB" id="674178at2"/>
<keyword evidence="6" id="KW-1185">Reference proteome</keyword>
<sequence length="113" mass="12686">MKKKHGRSAFLYEESFKIMIAREYLTGSLSMSELARKHGLKSASVVQTMVEWFRKNEASTSSSVQASTANSEVEEQLKDAQLRITALEMLIKNAEKELGVDIVKKLGIKQPPK</sequence>
<evidence type="ECO:0000313" key="2">
    <source>
        <dbReference type="EMBL" id="RAI97439.1"/>
    </source>
</evidence>
<reference evidence="4 6" key="1">
    <citation type="submission" date="2018-06" db="EMBL/GenBank/DDBJ databases">
        <title>Genomic Encyclopedia of Archaeal and Bacterial Type Strains, Phase II (KMG-II): from individual species to whole genera.</title>
        <authorList>
            <person name="Goeker M."/>
        </authorList>
    </citation>
    <scope>NUCLEOTIDE SEQUENCE [LARGE SCALE GENOMIC DNA]</scope>
    <source>
        <strain evidence="4 6">DSM 23857</strain>
    </source>
</reference>
<evidence type="ECO:0000256" key="1">
    <source>
        <dbReference type="SAM" id="Coils"/>
    </source>
</evidence>
<protein>
    <submittedName>
        <fullName evidence="4">Transposase-like protein</fullName>
    </submittedName>
</protein>
<gene>
    <name evidence="5" type="ORF">LX64_02708</name>
    <name evidence="4" type="ORF">LX64_04475</name>
    <name evidence="3" type="ORF">LX64_04761</name>
    <name evidence="2" type="ORF">LX64_05110</name>
</gene>
<dbReference type="RefSeq" id="WP_111598167.1">
    <property type="nucleotide sequence ID" value="NZ_QLLL01000005.1"/>
</dbReference>
<comment type="caution">
    <text evidence="4">The sequence shown here is derived from an EMBL/GenBank/DDBJ whole genome shotgun (WGS) entry which is preliminary data.</text>
</comment>
<dbReference type="EMBL" id="QLLL01000012">
    <property type="protein sequence ID" value="RAI98399.1"/>
    <property type="molecule type" value="Genomic_DNA"/>
</dbReference>
<dbReference type="EMBL" id="QLLL01000016">
    <property type="protein sequence ID" value="RAI97439.1"/>
    <property type="molecule type" value="Genomic_DNA"/>
</dbReference>
<dbReference type="InterPro" id="IPR002514">
    <property type="entry name" value="Transposase_8"/>
</dbReference>
<dbReference type="EMBL" id="QLLL01000009">
    <property type="protein sequence ID" value="RAI99921.1"/>
    <property type="molecule type" value="Genomic_DNA"/>
</dbReference>
<dbReference type="GO" id="GO:0003677">
    <property type="term" value="F:DNA binding"/>
    <property type="evidence" value="ECO:0007669"/>
    <property type="project" value="InterPro"/>
</dbReference>
<name>A0A327Q888_9BACT</name>
<organism evidence="4 6">
    <name type="scientific">Chitinophaga skermanii</name>
    <dbReference type="NCBI Taxonomy" id="331697"/>
    <lineage>
        <taxon>Bacteria</taxon>
        <taxon>Pseudomonadati</taxon>
        <taxon>Bacteroidota</taxon>
        <taxon>Chitinophagia</taxon>
        <taxon>Chitinophagales</taxon>
        <taxon>Chitinophagaceae</taxon>
        <taxon>Chitinophaga</taxon>
    </lineage>
</organism>
<feature type="coiled-coil region" evidence="1">
    <location>
        <begin position="70"/>
        <end position="97"/>
    </location>
</feature>
<dbReference type="AlphaFoldDB" id="A0A327Q888"/>
<dbReference type="SUPFAM" id="SSF46689">
    <property type="entry name" value="Homeodomain-like"/>
    <property type="match status" value="1"/>
</dbReference>
<dbReference type="Proteomes" id="UP000249547">
    <property type="component" value="Unassembled WGS sequence"/>
</dbReference>